<dbReference type="SUPFAM" id="SSF111369">
    <property type="entry name" value="HlyD-like secretion proteins"/>
    <property type="match status" value="2"/>
</dbReference>
<dbReference type="HOGENOM" id="CLU_018816_6_1_10"/>
<dbReference type="OrthoDB" id="9793801at2"/>
<dbReference type="Gene3D" id="1.10.287.470">
    <property type="entry name" value="Helix hairpin bin"/>
    <property type="match status" value="1"/>
</dbReference>
<dbReference type="EMBL" id="GL945017">
    <property type="protein sequence ID" value="EGN56733.1"/>
    <property type="molecule type" value="Genomic_DNA"/>
</dbReference>
<evidence type="ECO:0000256" key="1">
    <source>
        <dbReference type="SAM" id="Phobius"/>
    </source>
</evidence>
<proteinExistence type="predicted"/>
<dbReference type="eggNOG" id="COG1566">
    <property type="taxonomic scope" value="Bacteria"/>
</dbReference>
<name>F8NA70_9BACT</name>
<keyword evidence="4" id="KW-1185">Reference proteome</keyword>
<sequence length="329" mass="36417">MSAKSQHQNILLAVLGFAIAVFIVAIIGFFTLGKTDEIIQGEVEVGEYRVSCKLPARVVEIRVKEGDFVHKGDTLAILEIPEINAQEKVAQSTEAATQALSDLTEEGTRREAIQSAYQLVIQAQAATDVAKKTYDRMQNLFTEGVMSQQKRDEAKAAWEVAQAHENAMKSQYEMAKNGAREKQKEISQNQANAAKHAVDVVRSVLKETVQVAAVDGEISDIYPKEGELVGMGSPIMSISMMQDMWGTFNVREDQLNGLKIGDTFTAFSPAFNKTLKMKVYEIKDEGSYAAWKATKTNGQYDLKTFEVKARPINPFEGLRPGMSLIVKKK</sequence>
<dbReference type="RefSeq" id="WP_007573998.1">
    <property type="nucleotide sequence ID" value="NZ_BPTS01000001.1"/>
</dbReference>
<dbReference type="STRING" id="688246.Premu_1304"/>
<dbReference type="Gene3D" id="2.40.30.170">
    <property type="match status" value="1"/>
</dbReference>
<keyword evidence="1" id="KW-0472">Membrane</keyword>
<feature type="transmembrane region" description="Helical" evidence="1">
    <location>
        <begin position="12"/>
        <end position="32"/>
    </location>
</feature>
<reference evidence="4" key="1">
    <citation type="journal article" date="2011" name="Stand. Genomic Sci.">
        <title>Non-contiguous finished genome sequence of the opportunistic oral pathogen Prevotella multisaccharivorax type strain (PPPA20).</title>
        <authorList>
            <person name="Pati A."/>
            <person name="Gronow S."/>
            <person name="Lu M."/>
            <person name="Lapidus A."/>
            <person name="Nolan M."/>
            <person name="Lucas S."/>
            <person name="Hammon N."/>
            <person name="Deshpande S."/>
            <person name="Cheng J.F."/>
            <person name="Tapia R."/>
            <person name="Han C."/>
            <person name="Goodwin L."/>
            <person name="Pitluck S."/>
            <person name="Liolios K."/>
            <person name="Pagani I."/>
            <person name="Mavromatis K."/>
            <person name="Mikhailova N."/>
            <person name="Huntemann M."/>
            <person name="Chen A."/>
            <person name="Palaniappan K."/>
            <person name="Land M."/>
            <person name="Hauser L."/>
            <person name="Detter J.C."/>
            <person name="Brambilla E.M."/>
            <person name="Rohde M."/>
            <person name="Goker M."/>
            <person name="Woyke T."/>
            <person name="Bristow J."/>
            <person name="Eisen J.A."/>
            <person name="Markowitz V."/>
            <person name="Hugenholtz P."/>
            <person name="Kyrpides N.C."/>
            <person name="Klenk H.P."/>
            <person name="Ivanova N."/>
        </authorList>
    </citation>
    <scope>NUCLEOTIDE SEQUENCE [LARGE SCALE GENOMIC DNA]</scope>
    <source>
        <strain evidence="4">DSM 17128</strain>
    </source>
</reference>
<keyword evidence="1" id="KW-1133">Transmembrane helix</keyword>
<evidence type="ECO:0000313" key="3">
    <source>
        <dbReference type="EMBL" id="EGN56733.1"/>
    </source>
</evidence>
<dbReference type="AlphaFoldDB" id="F8NA70"/>
<gene>
    <name evidence="3" type="ORF">Premu_1304</name>
</gene>
<dbReference type="PANTHER" id="PTHR30438:SF1">
    <property type="entry name" value="36 KDA ANTIGEN"/>
    <property type="match status" value="1"/>
</dbReference>
<protein>
    <submittedName>
        <fullName evidence="3">Secretion protein HlyD family protein</fullName>
    </submittedName>
</protein>
<feature type="domain" description="YbhG-like alpha-helical hairpin" evidence="2">
    <location>
        <begin position="90"/>
        <end position="193"/>
    </location>
</feature>
<accession>F8NA70</accession>
<dbReference type="Pfam" id="PF25881">
    <property type="entry name" value="HH_YBHG"/>
    <property type="match status" value="1"/>
</dbReference>
<dbReference type="PANTHER" id="PTHR30438">
    <property type="entry name" value="36 KDA ANTIGEN-RELATED"/>
    <property type="match status" value="1"/>
</dbReference>
<evidence type="ECO:0000259" key="2">
    <source>
        <dbReference type="Pfam" id="PF25881"/>
    </source>
</evidence>
<dbReference type="Proteomes" id="UP000002772">
    <property type="component" value="Unassembled WGS sequence"/>
</dbReference>
<dbReference type="InterPro" id="IPR059052">
    <property type="entry name" value="HH_YbhG-like"/>
</dbReference>
<keyword evidence="1" id="KW-0812">Transmembrane</keyword>
<dbReference type="Gene3D" id="2.40.50.100">
    <property type="match status" value="1"/>
</dbReference>
<evidence type="ECO:0000313" key="4">
    <source>
        <dbReference type="Proteomes" id="UP000002772"/>
    </source>
</evidence>
<organism evidence="3 4">
    <name type="scientific">Hallella multisaccharivorax DSM 17128</name>
    <dbReference type="NCBI Taxonomy" id="688246"/>
    <lineage>
        <taxon>Bacteria</taxon>
        <taxon>Pseudomonadati</taxon>
        <taxon>Bacteroidota</taxon>
        <taxon>Bacteroidia</taxon>
        <taxon>Bacteroidales</taxon>
        <taxon>Prevotellaceae</taxon>
        <taxon>Hallella</taxon>
    </lineage>
</organism>